<reference evidence="2" key="1">
    <citation type="submission" date="2019-09" db="EMBL/GenBank/DDBJ databases">
        <authorList>
            <consortium name="GenomeTrakr network: Whole genome sequencing for foodborne pathogen traceback"/>
        </authorList>
    </citation>
    <scope>NUCLEOTIDE SEQUENCE</scope>
    <source>
        <strain evidence="2">FSIS11924408</strain>
    </source>
</reference>
<dbReference type="AlphaFoldDB" id="A0A5Z2QEJ1"/>
<evidence type="ECO:0000313" key="2">
    <source>
        <dbReference type="EMBL" id="ECR5743563.1"/>
    </source>
</evidence>
<dbReference type="EMBL" id="AAKGOQ010000192">
    <property type="protein sequence ID" value="ECR5743563.1"/>
    <property type="molecule type" value="Genomic_DNA"/>
</dbReference>
<evidence type="ECO:0000256" key="1">
    <source>
        <dbReference type="SAM" id="MobiDB-lite"/>
    </source>
</evidence>
<proteinExistence type="predicted"/>
<comment type="caution">
    <text evidence="2">The sequence shown here is derived from an EMBL/GenBank/DDBJ whole genome shotgun (WGS) entry which is preliminary data.</text>
</comment>
<name>A0A5Z2QEJ1_SALER</name>
<feature type="non-terminal residue" evidence="2">
    <location>
        <position position="1"/>
    </location>
</feature>
<organism evidence="2">
    <name type="scientific">Salmonella enterica</name>
    <name type="common">Salmonella choleraesuis</name>
    <dbReference type="NCBI Taxonomy" id="28901"/>
    <lineage>
        <taxon>Bacteria</taxon>
        <taxon>Pseudomonadati</taxon>
        <taxon>Pseudomonadota</taxon>
        <taxon>Gammaproteobacteria</taxon>
        <taxon>Enterobacterales</taxon>
        <taxon>Enterobacteriaceae</taxon>
        <taxon>Salmonella</taxon>
    </lineage>
</organism>
<protein>
    <submittedName>
        <fullName evidence="2">Uncharacterized protein</fullName>
    </submittedName>
</protein>
<feature type="compositionally biased region" description="Low complexity" evidence="1">
    <location>
        <begin position="79"/>
        <end position="88"/>
    </location>
</feature>
<sequence>HLDTDVMADWVDTQKEINLFTLDSLSNINNKDEFNRKGNERLNEIYESRRVHGKDIKKNRKNELDSLGRTHVANGRSEPLLPSSSNVLLLPGREEKQRWLKGKKKTEDAE</sequence>
<accession>A0A5Z2QEJ1</accession>
<feature type="region of interest" description="Disordered" evidence="1">
    <location>
        <begin position="56"/>
        <end position="88"/>
    </location>
</feature>
<feature type="compositionally biased region" description="Basic and acidic residues" evidence="1">
    <location>
        <begin position="56"/>
        <end position="68"/>
    </location>
</feature>
<gene>
    <name evidence="2" type="ORF">F1I74_23880</name>
</gene>